<dbReference type="GO" id="GO:0016618">
    <property type="term" value="F:hydroxypyruvate reductase [NAD(P)H] activity"/>
    <property type="evidence" value="ECO:0007669"/>
    <property type="project" value="TreeGrafter"/>
</dbReference>
<comment type="similarity">
    <text evidence="1 3">Belongs to the D-isomer specific 2-hydroxyacid dehydrogenase family.</text>
</comment>
<organism evidence="6 7">
    <name type="scientific">Paraburkholderia susongensis</name>
    <dbReference type="NCBI Taxonomy" id="1515439"/>
    <lineage>
        <taxon>Bacteria</taxon>
        <taxon>Pseudomonadati</taxon>
        <taxon>Pseudomonadota</taxon>
        <taxon>Betaproteobacteria</taxon>
        <taxon>Burkholderiales</taxon>
        <taxon>Burkholderiaceae</taxon>
        <taxon>Paraburkholderia</taxon>
    </lineage>
</organism>
<evidence type="ECO:0000259" key="4">
    <source>
        <dbReference type="Pfam" id="PF00389"/>
    </source>
</evidence>
<dbReference type="Pfam" id="PF02826">
    <property type="entry name" value="2-Hacid_dh_C"/>
    <property type="match status" value="1"/>
</dbReference>
<dbReference type="GO" id="GO:0005829">
    <property type="term" value="C:cytosol"/>
    <property type="evidence" value="ECO:0007669"/>
    <property type="project" value="TreeGrafter"/>
</dbReference>
<dbReference type="AlphaFoldDB" id="A0A1X7LGQ3"/>
<dbReference type="OrthoDB" id="9805416at2"/>
<dbReference type="SUPFAM" id="SSF51735">
    <property type="entry name" value="NAD(P)-binding Rossmann-fold domains"/>
    <property type="match status" value="1"/>
</dbReference>
<dbReference type="PROSITE" id="PS00065">
    <property type="entry name" value="D_2_HYDROXYACID_DH_1"/>
    <property type="match status" value="1"/>
</dbReference>
<protein>
    <submittedName>
        <fullName evidence="6">Gluconate 2-dehydrogenase</fullName>
    </submittedName>
</protein>
<keyword evidence="7" id="KW-1185">Reference proteome</keyword>
<dbReference type="EMBL" id="FXAT01000006">
    <property type="protein sequence ID" value="SMG52965.1"/>
    <property type="molecule type" value="Genomic_DNA"/>
</dbReference>
<keyword evidence="2 3" id="KW-0560">Oxidoreductase</keyword>
<proteinExistence type="inferred from homology"/>
<feature type="domain" description="D-isomer specific 2-hydroxyacid dehydrogenase NAD-binding" evidence="5">
    <location>
        <begin position="109"/>
        <end position="288"/>
    </location>
</feature>
<dbReference type="Proteomes" id="UP000193228">
    <property type="component" value="Unassembled WGS sequence"/>
</dbReference>
<reference evidence="7" key="1">
    <citation type="submission" date="2017-04" db="EMBL/GenBank/DDBJ databases">
        <authorList>
            <person name="Varghese N."/>
            <person name="Submissions S."/>
        </authorList>
    </citation>
    <scope>NUCLEOTIDE SEQUENCE [LARGE SCALE GENOMIC DNA]</scope>
    <source>
        <strain evidence="7">LMG 29540</strain>
    </source>
</reference>
<evidence type="ECO:0000256" key="1">
    <source>
        <dbReference type="ARBA" id="ARBA00005854"/>
    </source>
</evidence>
<dbReference type="PANTHER" id="PTHR10996:SF283">
    <property type="entry name" value="GLYOXYLATE_HYDROXYPYRUVATE REDUCTASE B"/>
    <property type="match status" value="1"/>
</dbReference>
<dbReference type="InterPro" id="IPR006139">
    <property type="entry name" value="D-isomer_2_OHA_DH_cat_dom"/>
</dbReference>
<evidence type="ECO:0000313" key="7">
    <source>
        <dbReference type="Proteomes" id="UP000193228"/>
    </source>
</evidence>
<dbReference type="InterPro" id="IPR006140">
    <property type="entry name" value="D-isomer_DH_NAD-bd"/>
</dbReference>
<evidence type="ECO:0000256" key="3">
    <source>
        <dbReference type="RuleBase" id="RU003719"/>
    </source>
</evidence>
<dbReference type="PANTHER" id="PTHR10996">
    <property type="entry name" value="2-HYDROXYACID DEHYDROGENASE-RELATED"/>
    <property type="match status" value="1"/>
</dbReference>
<dbReference type="CDD" id="cd05301">
    <property type="entry name" value="GDH"/>
    <property type="match status" value="1"/>
</dbReference>
<dbReference type="Gene3D" id="3.40.50.720">
    <property type="entry name" value="NAD(P)-binding Rossmann-like Domain"/>
    <property type="match status" value="2"/>
</dbReference>
<dbReference type="STRING" id="1515439.SAMN06265784_10661"/>
<dbReference type="GO" id="GO:0030267">
    <property type="term" value="F:glyoxylate reductase (NADPH) activity"/>
    <property type="evidence" value="ECO:0007669"/>
    <property type="project" value="TreeGrafter"/>
</dbReference>
<gene>
    <name evidence="6" type="ORF">SAMN06265784_10661</name>
</gene>
<name>A0A1X7LGQ3_9BURK</name>
<dbReference type="InterPro" id="IPR029752">
    <property type="entry name" value="D-isomer_DH_CS1"/>
</dbReference>
<dbReference type="InterPro" id="IPR036291">
    <property type="entry name" value="NAD(P)-bd_dom_sf"/>
</dbReference>
<evidence type="ECO:0000259" key="5">
    <source>
        <dbReference type="Pfam" id="PF02826"/>
    </source>
</evidence>
<dbReference type="InterPro" id="IPR050223">
    <property type="entry name" value="D-isomer_2-hydroxyacid_DH"/>
</dbReference>
<sequence>MKPKILVTHSIEASALQRLAQVFEVDFRDSKAGLDRTTLIAALRDKQGAILCPYDRVDDGVLAAVDDLRVLCNTSAGFNNLDIAACTRHGVLCTNTPDVTTGTTADFAFGLLLAAARRIVEADECVRQGRWDASTYERFMSLDVHGKTLGILGMGRIGRAIARRAALGFGMRVLYHSRSRMCEESEREIAAGYVSKPELLRRSDHLIVALPYTPETHHVIGAQEIGMMRPTATLINIGRGGLVDDHALAMALKERRLAAAGLDVFEGEPAIEPLLRSLPNVVLTPHIASATFSTRSAMVHLAVDNLIAALGQPGGVRLPPTPINPEVLPAQV</sequence>
<dbReference type="FunFam" id="3.40.50.720:FF:000462">
    <property type="entry name" value="Glyoxylate reductase (NADP+)"/>
    <property type="match status" value="1"/>
</dbReference>
<dbReference type="SUPFAM" id="SSF52283">
    <property type="entry name" value="Formate/glycerate dehydrogenase catalytic domain-like"/>
    <property type="match status" value="1"/>
</dbReference>
<evidence type="ECO:0000313" key="6">
    <source>
        <dbReference type="EMBL" id="SMG52965.1"/>
    </source>
</evidence>
<dbReference type="Pfam" id="PF00389">
    <property type="entry name" value="2-Hacid_dh"/>
    <property type="match status" value="1"/>
</dbReference>
<dbReference type="RefSeq" id="WP_085485888.1">
    <property type="nucleotide sequence ID" value="NZ_FXAT01000006.1"/>
</dbReference>
<dbReference type="GO" id="GO:0051287">
    <property type="term" value="F:NAD binding"/>
    <property type="evidence" value="ECO:0007669"/>
    <property type="project" value="InterPro"/>
</dbReference>
<accession>A0A1X7LGQ3</accession>
<evidence type="ECO:0000256" key="2">
    <source>
        <dbReference type="ARBA" id="ARBA00023002"/>
    </source>
</evidence>
<feature type="domain" description="D-isomer specific 2-hydroxyacid dehydrogenase catalytic" evidence="4">
    <location>
        <begin position="5"/>
        <end position="311"/>
    </location>
</feature>